<evidence type="ECO:0000313" key="3">
    <source>
        <dbReference type="Proteomes" id="UP001642540"/>
    </source>
</evidence>
<feature type="region of interest" description="Disordered" evidence="1">
    <location>
        <begin position="118"/>
        <end position="155"/>
    </location>
</feature>
<evidence type="ECO:0000313" key="2">
    <source>
        <dbReference type="EMBL" id="CAL8121324.1"/>
    </source>
</evidence>
<evidence type="ECO:0000256" key="1">
    <source>
        <dbReference type="SAM" id="MobiDB-lite"/>
    </source>
</evidence>
<gene>
    <name evidence="2" type="ORF">ODALV1_LOCUS19329</name>
</gene>
<accession>A0ABP1R6L7</accession>
<organism evidence="2 3">
    <name type="scientific">Orchesella dallaii</name>
    <dbReference type="NCBI Taxonomy" id="48710"/>
    <lineage>
        <taxon>Eukaryota</taxon>
        <taxon>Metazoa</taxon>
        <taxon>Ecdysozoa</taxon>
        <taxon>Arthropoda</taxon>
        <taxon>Hexapoda</taxon>
        <taxon>Collembola</taxon>
        <taxon>Entomobryomorpha</taxon>
        <taxon>Entomobryoidea</taxon>
        <taxon>Orchesellidae</taxon>
        <taxon>Orchesellinae</taxon>
        <taxon>Orchesella</taxon>
    </lineage>
</organism>
<dbReference type="EMBL" id="CAXLJM020000065">
    <property type="protein sequence ID" value="CAL8121324.1"/>
    <property type="molecule type" value="Genomic_DNA"/>
</dbReference>
<proteinExistence type="predicted"/>
<keyword evidence="3" id="KW-1185">Reference proteome</keyword>
<name>A0ABP1R6L7_9HEXA</name>
<sequence>MDLSPDEYFNHSRNDPSRDSCRSLFFDFLQYIEYLSVTRMDSDASLPAREFGAPLSSLSTFLDHLHGLMPSVELRSSTTTTTSTPSPVRTPSDSLIALRQKLKRMCCDYLLPPPAPLSSQQEPPCFHPPPPYCSTQSSLHSYAADPSPVTTIPAS</sequence>
<comment type="caution">
    <text evidence="2">The sequence shown here is derived from an EMBL/GenBank/DDBJ whole genome shotgun (WGS) entry which is preliminary data.</text>
</comment>
<reference evidence="2 3" key="1">
    <citation type="submission" date="2024-08" db="EMBL/GenBank/DDBJ databases">
        <authorList>
            <person name="Cucini C."/>
            <person name="Frati F."/>
        </authorList>
    </citation>
    <scope>NUCLEOTIDE SEQUENCE [LARGE SCALE GENOMIC DNA]</scope>
</reference>
<dbReference type="Proteomes" id="UP001642540">
    <property type="component" value="Unassembled WGS sequence"/>
</dbReference>
<protein>
    <submittedName>
        <fullName evidence="2">Uncharacterized protein</fullName>
    </submittedName>
</protein>